<evidence type="ECO:0008006" key="5">
    <source>
        <dbReference type="Google" id="ProtNLM"/>
    </source>
</evidence>
<dbReference type="GeneID" id="9525438"/>
<evidence type="ECO:0000256" key="2">
    <source>
        <dbReference type="SAM" id="MobiDB-lite"/>
    </source>
</evidence>
<dbReference type="PANTHER" id="PTHR43861">
    <property type="entry name" value="TRANS-ACONITATE 2-METHYLTRANSFERASE-RELATED"/>
    <property type="match status" value="1"/>
</dbReference>
<dbReference type="Pfam" id="PF13489">
    <property type="entry name" value="Methyltransf_23"/>
    <property type="match status" value="1"/>
</dbReference>
<proteinExistence type="predicted"/>
<protein>
    <recommendedName>
        <fullName evidence="5">Methyltransferase type 11 domain-containing protein</fullName>
    </recommendedName>
</protein>
<dbReference type="eggNOG" id="KOG1270">
    <property type="taxonomic scope" value="Eukaryota"/>
</dbReference>
<dbReference type="AlphaFoldDB" id="D4B582"/>
<dbReference type="Proteomes" id="UP000008866">
    <property type="component" value="Unassembled WGS sequence"/>
</dbReference>
<feature type="region of interest" description="Disordered" evidence="2">
    <location>
        <begin position="1"/>
        <end position="26"/>
    </location>
</feature>
<name>D4B582_ARTBC</name>
<reference evidence="4" key="1">
    <citation type="journal article" date="2011" name="Genome Biol.">
        <title>Comparative and functional genomics provide insights into the pathogenicity of dermatophytic fungi.</title>
        <authorList>
            <person name="Burmester A."/>
            <person name="Shelest E."/>
            <person name="Gloeckner G."/>
            <person name="Heddergott C."/>
            <person name="Schindler S."/>
            <person name="Staib P."/>
            <person name="Heidel A."/>
            <person name="Felder M."/>
            <person name="Petzold A."/>
            <person name="Szafranski K."/>
            <person name="Feuermann M."/>
            <person name="Pedruzzi I."/>
            <person name="Priebe S."/>
            <person name="Groth M."/>
            <person name="Winkler R."/>
            <person name="Li W."/>
            <person name="Kniemeyer O."/>
            <person name="Schroeckh V."/>
            <person name="Hertweck C."/>
            <person name="Hube B."/>
            <person name="White T.C."/>
            <person name="Platzer M."/>
            <person name="Guthke R."/>
            <person name="Heitman J."/>
            <person name="Woestemeyer J."/>
            <person name="Zipfel P.F."/>
            <person name="Monod M."/>
            <person name="Brakhage A.A."/>
        </authorList>
    </citation>
    <scope>NUCLEOTIDE SEQUENCE [LARGE SCALE GENOMIC DNA]</scope>
    <source>
        <strain evidence="4">ATCC MYA-4681 / CBS 112371</strain>
    </source>
</reference>
<evidence type="ECO:0000313" key="3">
    <source>
        <dbReference type="EMBL" id="EFE29530.1"/>
    </source>
</evidence>
<dbReference type="PANTHER" id="PTHR43861:SF3">
    <property type="entry name" value="PUTATIVE (AFU_ORTHOLOGUE AFUA_2G14390)-RELATED"/>
    <property type="match status" value="1"/>
</dbReference>
<evidence type="ECO:0000313" key="4">
    <source>
        <dbReference type="Proteomes" id="UP000008866"/>
    </source>
</evidence>
<keyword evidence="1" id="KW-0808">Transferase</keyword>
<keyword evidence="4" id="KW-1185">Reference proteome</keyword>
<dbReference type="KEGG" id="abe:ARB_03608"/>
<organism evidence="3 4">
    <name type="scientific">Arthroderma benhamiae (strain ATCC MYA-4681 / CBS 112371)</name>
    <name type="common">Trichophyton mentagrophytes</name>
    <dbReference type="NCBI Taxonomy" id="663331"/>
    <lineage>
        <taxon>Eukaryota</taxon>
        <taxon>Fungi</taxon>
        <taxon>Dikarya</taxon>
        <taxon>Ascomycota</taxon>
        <taxon>Pezizomycotina</taxon>
        <taxon>Eurotiomycetes</taxon>
        <taxon>Eurotiomycetidae</taxon>
        <taxon>Onygenales</taxon>
        <taxon>Arthrodermataceae</taxon>
        <taxon>Trichophyton</taxon>
    </lineage>
</organism>
<dbReference type="Gene3D" id="3.40.50.150">
    <property type="entry name" value="Vaccinia Virus protein VP39"/>
    <property type="match status" value="1"/>
</dbReference>
<dbReference type="CDD" id="cd02440">
    <property type="entry name" value="AdoMet_MTases"/>
    <property type="match status" value="1"/>
</dbReference>
<accession>D4B582</accession>
<dbReference type="InterPro" id="IPR029063">
    <property type="entry name" value="SAM-dependent_MTases_sf"/>
</dbReference>
<dbReference type="RefSeq" id="XP_003010170.1">
    <property type="nucleotide sequence ID" value="XM_003010124.1"/>
</dbReference>
<dbReference type="STRING" id="663331.D4B582"/>
<dbReference type="SUPFAM" id="SSF53335">
    <property type="entry name" value="S-adenosyl-L-methionine-dependent methyltransferases"/>
    <property type="match status" value="1"/>
</dbReference>
<dbReference type="EMBL" id="ABSU01000037">
    <property type="protein sequence ID" value="EFE29530.1"/>
    <property type="molecule type" value="Genomic_DNA"/>
</dbReference>
<feature type="compositionally biased region" description="Basic residues" evidence="2">
    <location>
        <begin position="1"/>
        <end position="19"/>
    </location>
</feature>
<dbReference type="GO" id="GO:0016740">
    <property type="term" value="F:transferase activity"/>
    <property type="evidence" value="ECO:0007669"/>
    <property type="project" value="UniProtKB-KW"/>
</dbReference>
<dbReference type="HOGENOM" id="CLU_037990_1_0_1"/>
<sequence>MSGDHHHHHHHHHHGHGHGPSHTQVNGEYWSSAASTVFNTEWVISCQKKIREHLQENLAWFDAHPPTDGQLKGKMMDYACGEGYISRVSNSCSSSAHLLSQLTNAQFFTPYFSKCIGVDEAAGMVDKFNQTARQEKLPETQIYAVKGNLTEAEGTPSIAGEEFFNFDLIIIVHALHHIDDPQQLINRFTERLRPGGIVVVADWEKTGKDVHPADINHPAAHTVSHSGFTEKEMHEFFKNAGCKESEYTVMKEEMTVPEAWGGKKTLFFAKGRK</sequence>
<gene>
    <name evidence="3" type="ORF">ARB_03608</name>
</gene>
<dbReference type="OMA" id="HTQVNGE"/>
<comment type="caution">
    <text evidence="3">The sequence shown here is derived from an EMBL/GenBank/DDBJ whole genome shotgun (WGS) entry which is preliminary data.</text>
</comment>
<evidence type="ECO:0000256" key="1">
    <source>
        <dbReference type="ARBA" id="ARBA00022679"/>
    </source>
</evidence>